<keyword evidence="2" id="KW-1185">Reference proteome</keyword>
<accession>A0A840BBV2</accession>
<dbReference type="EMBL" id="JACIET010000001">
    <property type="protein sequence ID" value="MBB4011021.1"/>
    <property type="molecule type" value="Genomic_DNA"/>
</dbReference>
<name>A0A840BBV2_9RHOO</name>
<organism evidence="1 2">
    <name type="scientific">Niveibacterium umoris</name>
    <dbReference type="NCBI Taxonomy" id="1193620"/>
    <lineage>
        <taxon>Bacteria</taxon>
        <taxon>Pseudomonadati</taxon>
        <taxon>Pseudomonadota</taxon>
        <taxon>Betaproteobacteria</taxon>
        <taxon>Rhodocyclales</taxon>
        <taxon>Rhodocyclaceae</taxon>
        <taxon>Niveibacterium</taxon>
    </lineage>
</organism>
<reference evidence="1 2" key="1">
    <citation type="submission" date="2020-08" db="EMBL/GenBank/DDBJ databases">
        <title>Genomic Encyclopedia of Type Strains, Phase IV (KMG-IV): sequencing the most valuable type-strain genomes for metagenomic binning, comparative biology and taxonomic classification.</title>
        <authorList>
            <person name="Goeker M."/>
        </authorList>
    </citation>
    <scope>NUCLEOTIDE SEQUENCE [LARGE SCALE GENOMIC DNA]</scope>
    <source>
        <strain evidence="1 2">DSM 106739</strain>
    </source>
</reference>
<gene>
    <name evidence="1" type="ORF">GGR36_000329</name>
</gene>
<protein>
    <submittedName>
        <fullName evidence="1">Uncharacterized protein</fullName>
    </submittedName>
</protein>
<sequence>MTILKSECEDALADEAIQHGALQLRTLEDCRIECLSQLGPEAILLFAHGLIELRWRNLASPHLRNVIIASNILQIGLDAKERKRDCDERQEHLDNALIVSDCV</sequence>
<evidence type="ECO:0000313" key="2">
    <source>
        <dbReference type="Proteomes" id="UP000561045"/>
    </source>
</evidence>
<dbReference type="AlphaFoldDB" id="A0A840BBV2"/>
<proteinExistence type="predicted"/>
<dbReference type="Proteomes" id="UP000561045">
    <property type="component" value="Unassembled WGS sequence"/>
</dbReference>
<evidence type="ECO:0000313" key="1">
    <source>
        <dbReference type="EMBL" id="MBB4011021.1"/>
    </source>
</evidence>
<comment type="caution">
    <text evidence="1">The sequence shown here is derived from an EMBL/GenBank/DDBJ whole genome shotgun (WGS) entry which is preliminary data.</text>
</comment>